<sequence>MRGTQSDDVMVTVGKNEAAFTKSAGLYRAALDRCEDSDGSETLKHRIEYGEEVKKHEAKKAKKLLERQTTGETLVPDNKWLTSPSNLTNETSDVISAGNYGGVFKQHFQDGSRALQTGDLDSAERNFAAALKSVHVKGEHWKEVEPLCKLTDVYMARGMQSKDGGDFTKAAALCNAALERSKAANGDEPVSLFDSSSKLQAEVYKSLCDNRKWKTYTERALQEERSTHGKNAVHPDIADLLNKLGQAWKNLGDHRKTIKCYKEALQMARTMYGTVHPDIDASLNNLGNAWTDLGVHDIAVRHYEQALQMERSMYGESTAHPDIATSLINLGSAWSELGGYKKAYNYYEQALKMTRTIYGENKAHPDIAAALNNLGNVWQNLGDNRKAISYHEQSLQMSRSIYGETTAHSEIASSLDNLGNVLRDLGDFRDAASYYEQALLMKKSVYGDSTSHPLIADSLHSIGNTWFDLGGYGKALNYYEQSLQMRRSIYVYVYVIHPATGSHVTPAETKTLSGRFGRVDKDLAAGVYKLVHVGFRKFVRIPVDKDEAFRQDGS</sequence>
<proteinExistence type="predicted"/>
<dbReference type="EMBL" id="OV696704">
    <property type="protein sequence ID" value="CAH1252362.1"/>
    <property type="molecule type" value="Genomic_DNA"/>
</dbReference>
<dbReference type="Pfam" id="PF13424">
    <property type="entry name" value="TPR_12"/>
    <property type="match status" value="2"/>
</dbReference>
<dbReference type="Pfam" id="PF13181">
    <property type="entry name" value="TPR_8"/>
    <property type="match status" value="1"/>
</dbReference>
<evidence type="ECO:0000313" key="1">
    <source>
        <dbReference type="EMBL" id="CAH1252362.1"/>
    </source>
</evidence>
<keyword evidence="2" id="KW-1185">Reference proteome</keyword>
<dbReference type="InterPro" id="IPR019734">
    <property type="entry name" value="TPR_rpt"/>
</dbReference>
<dbReference type="OrthoDB" id="771227at2759"/>
<dbReference type="SUPFAM" id="SSF48452">
    <property type="entry name" value="TPR-like"/>
    <property type="match status" value="2"/>
</dbReference>
<dbReference type="InterPro" id="IPR011990">
    <property type="entry name" value="TPR-like_helical_dom_sf"/>
</dbReference>
<name>A0A8K0EI72_BRALA</name>
<accession>A0A8K0EI72</accession>
<dbReference type="Proteomes" id="UP000838412">
    <property type="component" value="Chromosome 19"/>
</dbReference>
<organism evidence="1 2">
    <name type="scientific">Branchiostoma lanceolatum</name>
    <name type="common">Common lancelet</name>
    <name type="synonym">Amphioxus lanceolatum</name>
    <dbReference type="NCBI Taxonomy" id="7740"/>
    <lineage>
        <taxon>Eukaryota</taxon>
        <taxon>Metazoa</taxon>
        <taxon>Chordata</taxon>
        <taxon>Cephalochordata</taxon>
        <taxon>Leptocardii</taxon>
        <taxon>Amphioxiformes</taxon>
        <taxon>Branchiostomatidae</taxon>
        <taxon>Branchiostoma</taxon>
    </lineage>
</organism>
<dbReference type="AlphaFoldDB" id="A0A8K0EI72"/>
<dbReference type="Pfam" id="PF13374">
    <property type="entry name" value="TPR_10"/>
    <property type="match status" value="1"/>
</dbReference>
<dbReference type="PANTHER" id="PTHR19959">
    <property type="entry name" value="KINESIN LIGHT CHAIN"/>
    <property type="match status" value="1"/>
</dbReference>
<gene>
    <name evidence="1" type="primary">GPSM2</name>
    <name evidence="1" type="ORF">BLAG_LOCUS12449</name>
</gene>
<evidence type="ECO:0000313" key="2">
    <source>
        <dbReference type="Proteomes" id="UP000838412"/>
    </source>
</evidence>
<dbReference type="SMART" id="SM00028">
    <property type="entry name" value="TPR"/>
    <property type="match status" value="7"/>
</dbReference>
<dbReference type="Gene3D" id="1.25.40.10">
    <property type="entry name" value="Tetratricopeptide repeat domain"/>
    <property type="match status" value="3"/>
</dbReference>
<reference evidence="1" key="1">
    <citation type="submission" date="2022-01" db="EMBL/GenBank/DDBJ databases">
        <authorList>
            <person name="Braso-Vives M."/>
        </authorList>
    </citation>
    <scope>NUCLEOTIDE SEQUENCE</scope>
</reference>
<dbReference type="PANTHER" id="PTHR19959:SF119">
    <property type="entry name" value="FUNGAL LIPASE-LIKE DOMAIN-CONTAINING PROTEIN"/>
    <property type="match status" value="1"/>
</dbReference>
<protein>
    <submittedName>
        <fullName evidence="1">GPSM2 protein</fullName>
    </submittedName>
</protein>